<feature type="compositionally biased region" description="Basic and acidic residues" evidence="1">
    <location>
        <begin position="36"/>
        <end position="47"/>
    </location>
</feature>
<accession>A0A392W265</accession>
<organism evidence="2 3">
    <name type="scientific">Trifolium medium</name>
    <dbReference type="NCBI Taxonomy" id="97028"/>
    <lineage>
        <taxon>Eukaryota</taxon>
        <taxon>Viridiplantae</taxon>
        <taxon>Streptophyta</taxon>
        <taxon>Embryophyta</taxon>
        <taxon>Tracheophyta</taxon>
        <taxon>Spermatophyta</taxon>
        <taxon>Magnoliopsida</taxon>
        <taxon>eudicotyledons</taxon>
        <taxon>Gunneridae</taxon>
        <taxon>Pentapetalae</taxon>
        <taxon>rosids</taxon>
        <taxon>fabids</taxon>
        <taxon>Fabales</taxon>
        <taxon>Fabaceae</taxon>
        <taxon>Papilionoideae</taxon>
        <taxon>50 kb inversion clade</taxon>
        <taxon>NPAAA clade</taxon>
        <taxon>Hologalegina</taxon>
        <taxon>IRL clade</taxon>
        <taxon>Trifolieae</taxon>
        <taxon>Trifolium</taxon>
    </lineage>
</organism>
<name>A0A392W265_9FABA</name>
<evidence type="ECO:0000313" key="3">
    <source>
        <dbReference type="Proteomes" id="UP000265520"/>
    </source>
</evidence>
<protein>
    <submittedName>
        <fullName evidence="2">Uncharacterized protein</fullName>
    </submittedName>
</protein>
<feature type="non-terminal residue" evidence="2">
    <location>
        <position position="47"/>
    </location>
</feature>
<sequence>TDIAQVPTEDKKRKGIVKVQKKNVKIQDTSASGAKAPERKTATEAIG</sequence>
<evidence type="ECO:0000313" key="2">
    <source>
        <dbReference type="EMBL" id="MCI93782.1"/>
    </source>
</evidence>
<keyword evidence="3" id="KW-1185">Reference proteome</keyword>
<dbReference type="EMBL" id="LXQA011338544">
    <property type="protein sequence ID" value="MCI93782.1"/>
    <property type="molecule type" value="Genomic_DNA"/>
</dbReference>
<dbReference type="Proteomes" id="UP000265520">
    <property type="component" value="Unassembled WGS sequence"/>
</dbReference>
<evidence type="ECO:0000256" key="1">
    <source>
        <dbReference type="SAM" id="MobiDB-lite"/>
    </source>
</evidence>
<dbReference type="AlphaFoldDB" id="A0A392W265"/>
<proteinExistence type="predicted"/>
<feature type="region of interest" description="Disordered" evidence="1">
    <location>
        <begin position="24"/>
        <end position="47"/>
    </location>
</feature>
<comment type="caution">
    <text evidence="2">The sequence shown here is derived from an EMBL/GenBank/DDBJ whole genome shotgun (WGS) entry which is preliminary data.</text>
</comment>
<reference evidence="2 3" key="1">
    <citation type="journal article" date="2018" name="Front. Plant Sci.">
        <title>Red Clover (Trifolium pratense) and Zigzag Clover (T. medium) - A Picture of Genomic Similarities and Differences.</title>
        <authorList>
            <person name="Dluhosova J."/>
            <person name="Istvanek J."/>
            <person name="Nedelnik J."/>
            <person name="Repkova J."/>
        </authorList>
    </citation>
    <scope>NUCLEOTIDE SEQUENCE [LARGE SCALE GENOMIC DNA]</scope>
    <source>
        <strain evidence="3">cv. 10/8</strain>
        <tissue evidence="2">Leaf</tissue>
    </source>
</reference>
<feature type="non-terminal residue" evidence="2">
    <location>
        <position position="1"/>
    </location>
</feature>